<sequence>MDTDYSQLIHIESHDELRLYELIPNVVWIFDLDKHGWWWGNKPALDFWSLEKLEQLINKDLSGDTQGARHRMKQTFDLAVRQGLTIDPWTTYPQGKPKTLMMMHRAVTVGPDRHRAIIAYINEEVNLGETPENLLLVEAARYTRVLVTCFTMDGEVVIENPAATEAYRQVPTGLDLNGITPFAARFDDMVEGEACLDLAKAQKGGRWTHRMRTGAGLRDHTLDIRETRHPLTGDFLLLVAEYDVTDLLAALKSEEQLKEEMRAIAFYDTLTGLPSLHLFQDISASLMNLAARSDEELAVMFIDLDGFKGVNDTHGHDAGDQVLRETARRLEGVLRGSDVVARIGGDEFVLLQTGVTSEADIETLARKLIDALSRPIALQNGAEASVSASIGIALYPRHGEDMESLLQAADKSMYSVKKAGKNDFELAA</sequence>
<dbReference type="GO" id="GO:0003824">
    <property type="term" value="F:catalytic activity"/>
    <property type="evidence" value="ECO:0007669"/>
    <property type="project" value="UniProtKB-ARBA"/>
</dbReference>
<accession>A0A3S2WB50</accession>
<dbReference type="InterPro" id="IPR052163">
    <property type="entry name" value="DGC-Regulatory_Protein"/>
</dbReference>
<name>A0A3S2WB50_9PROT</name>
<dbReference type="PANTHER" id="PTHR46663:SF2">
    <property type="entry name" value="GGDEF DOMAIN-CONTAINING PROTEIN"/>
    <property type="match status" value="1"/>
</dbReference>
<evidence type="ECO:0000259" key="1">
    <source>
        <dbReference type="PROSITE" id="PS50887"/>
    </source>
</evidence>
<dbReference type="SUPFAM" id="SSF55073">
    <property type="entry name" value="Nucleotide cyclase"/>
    <property type="match status" value="1"/>
</dbReference>
<dbReference type="NCBIfam" id="TIGR00254">
    <property type="entry name" value="GGDEF"/>
    <property type="match status" value="1"/>
</dbReference>
<dbReference type="FunFam" id="3.30.70.270:FF:000001">
    <property type="entry name" value="Diguanylate cyclase domain protein"/>
    <property type="match status" value="1"/>
</dbReference>
<dbReference type="AlphaFoldDB" id="A0A3S2WB50"/>
<dbReference type="RefSeq" id="WP_127763729.1">
    <property type="nucleotide sequence ID" value="NZ_SADE01000001.1"/>
</dbReference>
<evidence type="ECO:0000313" key="3">
    <source>
        <dbReference type="Proteomes" id="UP000287447"/>
    </source>
</evidence>
<dbReference type="PANTHER" id="PTHR46663">
    <property type="entry name" value="DIGUANYLATE CYCLASE DGCT-RELATED"/>
    <property type="match status" value="1"/>
</dbReference>
<dbReference type="Proteomes" id="UP000287447">
    <property type="component" value="Unassembled WGS sequence"/>
</dbReference>
<proteinExistence type="predicted"/>
<protein>
    <submittedName>
        <fullName evidence="2">GGDEF domain-containing protein</fullName>
    </submittedName>
</protein>
<dbReference type="InterPro" id="IPR029787">
    <property type="entry name" value="Nucleotide_cyclase"/>
</dbReference>
<comment type="caution">
    <text evidence="2">The sequence shown here is derived from an EMBL/GenBank/DDBJ whole genome shotgun (WGS) entry which is preliminary data.</text>
</comment>
<dbReference type="Pfam" id="PF00990">
    <property type="entry name" value="GGDEF"/>
    <property type="match status" value="1"/>
</dbReference>
<dbReference type="Gene3D" id="3.30.70.270">
    <property type="match status" value="1"/>
</dbReference>
<dbReference type="InterPro" id="IPR000160">
    <property type="entry name" value="GGDEF_dom"/>
</dbReference>
<dbReference type="EMBL" id="SADE01000001">
    <property type="protein sequence ID" value="RVU38357.1"/>
    <property type="molecule type" value="Genomic_DNA"/>
</dbReference>
<evidence type="ECO:0000313" key="2">
    <source>
        <dbReference type="EMBL" id="RVU38357.1"/>
    </source>
</evidence>
<gene>
    <name evidence="2" type="ORF">EOI86_03445</name>
</gene>
<dbReference type="InterPro" id="IPR043128">
    <property type="entry name" value="Rev_trsase/Diguanyl_cyclase"/>
</dbReference>
<organism evidence="2 3">
    <name type="scientific">Hwanghaeella grinnelliae</name>
    <dbReference type="NCBI Taxonomy" id="2500179"/>
    <lineage>
        <taxon>Bacteria</taxon>
        <taxon>Pseudomonadati</taxon>
        <taxon>Pseudomonadota</taxon>
        <taxon>Alphaproteobacteria</taxon>
        <taxon>Rhodospirillales</taxon>
        <taxon>Rhodospirillaceae</taxon>
        <taxon>Hwanghaeella</taxon>
    </lineage>
</organism>
<dbReference type="SMART" id="SM00267">
    <property type="entry name" value="GGDEF"/>
    <property type="match status" value="1"/>
</dbReference>
<dbReference type="OrthoDB" id="9812260at2"/>
<keyword evidence="3" id="KW-1185">Reference proteome</keyword>
<dbReference type="PROSITE" id="PS50887">
    <property type="entry name" value="GGDEF"/>
    <property type="match status" value="1"/>
</dbReference>
<reference evidence="3" key="1">
    <citation type="submission" date="2019-01" db="EMBL/GenBank/DDBJ databases">
        <title>Gri0909 isolated from a small marine red alga.</title>
        <authorList>
            <person name="Kim J."/>
            <person name="Jeong S.E."/>
            <person name="Jeon C.O."/>
        </authorList>
    </citation>
    <scope>NUCLEOTIDE SEQUENCE [LARGE SCALE GENOMIC DNA]</scope>
    <source>
        <strain evidence="3">Gri0909</strain>
    </source>
</reference>
<feature type="domain" description="GGDEF" evidence="1">
    <location>
        <begin position="295"/>
        <end position="428"/>
    </location>
</feature>
<dbReference type="CDD" id="cd01949">
    <property type="entry name" value="GGDEF"/>
    <property type="match status" value="1"/>
</dbReference>